<name>A0A6G0WH71_APHCR</name>
<keyword evidence="3" id="KW-1185">Reference proteome</keyword>
<dbReference type="EMBL" id="VUJU01008733">
    <property type="protein sequence ID" value="KAF0726520.1"/>
    <property type="molecule type" value="Genomic_DNA"/>
</dbReference>
<gene>
    <name evidence="2" type="ORF">FWK35_00025000</name>
</gene>
<evidence type="ECO:0000313" key="2">
    <source>
        <dbReference type="EMBL" id="KAF0726520.1"/>
    </source>
</evidence>
<dbReference type="AlphaFoldDB" id="A0A6G0WH71"/>
<organism evidence="2 3">
    <name type="scientific">Aphis craccivora</name>
    <name type="common">Cowpea aphid</name>
    <dbReference type="NCBI Taxonomy" id="307492"/>
    <lineage>
        <taxon>Eukaryota</taxon>
        <taxon>Metazoa</taxon>
        <taxon>Ecdysozoa</taxon>
        <taxon>Arthropoda</taxon>
        <taxon>Hexapoda</taxon>
        <taxon>Insecta</taxon>
        <taxon>Pterygota</taxon>
        <taxon>Neoptera</taxon>
        <taxon>Paraneoptera</taxon>
        <taxon>Hemiptera</taxon>
        <taxon>Sternorrhyncha</taxon>
        <taxon>Aphidomorpha</taxon>
        <taxon>Aphidoidea</taxon>
        <taxon>Aphididae</taxon>
        <taxon>Aphidini</taxon>
        <taxon>Aphis</taxon>
        <taxon>Aphis</taxon>
    </lineage>
</organism>
<comment type="caution">
    <text evidence="2">The sequence shown here is derived from an EMBL/GenBank/DDBJ whole genome shotgun (WGS) entry which is preliminary data.</text>
</comment>
<protein>
    <submittedName>
        <fullName evidence="2">Integrase catalytic domain-containing protein</fullName>
    </submittedName>
</protein>
<feature type="compositionally biased region" description="Basic and acidic residues" evidence="1">
    <location>
        <begin position="21"/>
        <end position="41"/>
    </location>
</feature>
<accession>A0A6G0WH71</accession>
<reference evidence="2 3" key="1">
    <citation type="submission" date="2019-08" db="EMBL/GenBank/DDBJ databases">
        <title>Whole genome of Aphis craccivora.</title>
        <authorList>
            <person name="Voronova N.V."/>
            <person name="Shulinski R.S."/>
            <person name="Bandarenka Y.V."/>
            <person name="Zhorov D.G."/>
            <person name="Warner D."/>
        </authorList>
    </citation>
    <scope>NUCLEOTIDE SEQUENCE [LARGE SCALE GENOMIC DNA]</scope>
    <source>
        <strain evidence="2">180601</strain>
        <tissue evidence="2">Whole Body</tissue>
    </source>
</reference>
<evidence type="ECO:0000313" key="3">
    <source>
        <dbReference type="Proteomes" id="UP000478052"/>
    </source>
</evidence>
<sequence length="60" mass="7143">MLRAEAVDGSQRTEPYSRMGRTREQKRVFRRESKWKYEETRAQVPCERASPKDSPQATNR</sequence>
<feature type="region of interest" description="Disordered" evidence="1">
    <location>
        <begin position="1"/>
        <end position="60"/>
    </location>
</feature>
<dbReference type="Proteomes" id="UP000478052">
    <property type="component" value="Unassembled WGS sequence"/>
</dbReference>
<proteinExistence type="predicted"/>
<evidence type="ECO:0000256" key="1">
    <source>
        <dbReference type="SAM" id="MobiDB-lite"/>
    </source>
</evidence>